<feature type="compositionally biased region" description="Basic and acidic residues" evidence="1">
    <location>
        <begin position="147"/>
        <end position="156"/>
    </location>
</feature>
<feature type="compositionally biased region" description="Basic and acidic residues" evidence="1">
    <location>
        <begin position="101"/>
        <end position="110"/>
    </location>
</feature>
<feature type="region of interest" description="Disordered" evidence="1">
    <location>
        <begin position="1"/>
        <end position="43"/>
    </location>
</feature>
<feature type="region of interest" description="Disordered" evidence="1">
    <location>
        <begin position="60"/>
        <end position="121"/>
    </location>
</feature>
<feature type="compositionally biased region" description="Basic and acidic residues" evidence="1">
    <location>
        <begin position="63"/>
        <end position="74"/>
    </location>
</feature>
<reference evidence="2 3" key="1">
    <citation type="submission" date="2024-01" db="EMBL/GenBank/DDBJ databases">
        <title>The genomes of 5 underutilized Papilionoideae crops provide insights into root nodulation and disease resistanc.</title>
        <authorList>
            <person name="Yuan L."/>
        </authorList>
    </citation>
    <scope>NUCLEOTIDE SEQUENCE [LARGE SCALE GENOMIC DNA]</scope>
    <source>
        <strain evidence="2">ZHUSHIDOU_FW_LH</strain>
        <tissue evidence="2">Leaf</tissue>
    </source>
</reference>
<dbReference type="EMBL" id="JAYWIO010000004">
    <property type="protein sequence ID" value="KAK7269176.1"/>
    <property type="molecule type" value="Genomic_DNA"/>
</dbReference>
<comment type="caution">
    <text evidence="2">The sequence shown here is derived from an EMBL/GenBank/DDBJ whole genome shotgun (WGS) entry which is preliminary data.</text>
</comment>
<feature type="region of interest" description="Disordered" evidence="1">
    <location>
        <begin position="145"/>
        <end position="168"/>
    </location>
</feature>
<keyword evidence="3" id="KW-1185">Reference proteome</keyword>
<feature type="compositionally biased region" description="Basic residues" evidence="1">
    <location>
        <begin position="28"/>
        <end position="43"/>
    </location>
</feature>
<evidence type="ECO:0000313" key="2">
    <source>
        <dbReference type="EMBL" id="KAK7269176.1"/>
    </source>
</evidence>
<sequence length="168" mass="19067">MDAANQLEDAQTAQTAISAPSGECEQKKKQKGTKREPKKKQKKAVFKAWKDFWIDLGEFQGVEMDHGPKPRVGDSRQSTEGSNMSENNQKRLSALPDTDVEDNKVSKENKLEDEEDDEEEAQHLWKIGVSLGVNGRGNDSEVITKMVEMERRDKEQRRKSRGAVNNHQ</sequence>
<feature type="compositionally biased region" description="Polar residues" evidence="1">
    <location>
        <begin position="75"/>
        <end position="91"/>
    </location>
</feature>
<feature type="compositionally biased region" description="Polar residues" evidence="1">
    <location>
        <begin position="8"/>
        <end position="18"/>
    </location>
</feature>
<dbReference type="Proteomes" id="UP001372338">
    <property type="component" value="Unassembled WGS sequence"/>
</dbReference>
<protein>
    <submittedName>
        <fullName evidence="2">Uncharacterized protein</fullName>
    </submittedName>
</protein>
<accession>A0AAN9F7Q9</accession>
<organism evidence="2 3">
    <name type="scientific">Crotalaria pallida</name>
    <name type="common">Smooth rattlebox</name>
    <name type="synonym">Crotalaria striata</name>
    <dbReference type="NCBI Taxonomy" id="3830"/>
    <lineage>
        <taxon>Eukaryota</taxon>
        <taxon>Viridiplantae</taxon>
        <taxon>Streptophyta</taxon>
        <taxon>Embryophyta</taxon>
        <taxon>Tracheophyta</taxon>
        <taxon>Spermatophyta</taxon>
        <taxon>Magnoliopsida</taxon>
        <taxon>eudicotyledons</taxon>
        <taxon>Gunneridae</taxon>
        <taxon>Pentapetalae</taxon>
        <taxon>rosids</taxon>
        <taxon>fabids</taxon>
        <taxon>Fabales</taxon>
        <taxon>Fabaceae</taxon>
        <taxon>Papilionoideae</taxon>
        <taxon>50 kb inversion clade</taxon>
        <taxon>genistoids sensu lato</taxon>
        <taxon>core genistoids</taxon>
        <taxon>Crotalarieae</taxon>
        <taxon>Crotalaria</taxon>
    </lineage>
</organism>
<evidence type="ECO:0000313" key="3">
    <source>
        <dbReference type="Proteomes" id="UP001372338"/>
    </source>
</evidence>
<dbReference type="AlphaFoldDB" id="A0AAN9F7Q9"/>
<feature type="compositionally biased region" description="Acidic residues" evidence="1">
    <location>
        <begin position="111"/>
        <end position="120"/>
    </location>
</feature>
<proteinExistence type="predicted"/>
<gene>
    <name evidence="2" type="ORF">RIF29_21892</name>
</gene>
<name>A0AAN9F7Q9_CROPI</name>
<evidence type="ECO:0000256" key="1">
    <source>
        <dbReference type="SAM" id="MobiDB-lite"/>
    </source>
</evidence>